<dbReference type="GO" id="GO:0032543">
    <property type="term" value="P:mitochondrial translation"/>
    <property type="evidence" value="ECO:0007669"/>
    <property type="project" value="EnsemblFungi"/>
</dbReference>
<dbReference type="PANTHER" id="PTHR43311:SF2">
    <property type="entry name" value="GLUTAMATE--TRNA LIGASE, MITOCHONDRIAL-RELATED"/>
    <property type="match status" value="1"/>
</dbReference>
<dbReference type="InterPro" id="IPR000924">
    <property type="entry name" value="Glu/Gln-tRNA-synth"/>
</dbReference>
<keyword evidence="4 11" id="KW-0436">Ligase</keyword>
<evidence type="ECO:0000313" key="14">
    <source>
        <dbReference type="EMBL" id="SGZ39095.1"/>
    </source>
</evidence>
<dbReference type="InterPro" id="IPR045462">
    <property type="entry name" value="aa-tRNA-synth_I_cd-bd"/>
</dbReference>
<dbReference type="Proteomes" id="UP000183365">
    <property type="component" value="Unassembled WGS sequence"/>
</dbReference>
<dbReference type="PRINTS" id="PR00987">
    <property type="entry name" value="TRNASYNTHGLU"/>
</dbReference>
<dbReference type="Pfam" id="PF00749">
    <property type="entry name" value="tRNA-synt_1c"/>
    <property type="match status" value="1"/>
</dbReference>
<evidence type="ECO:0000256" key="5">
    <source>
        <dbReference type="ARBA" id="ARBA00022741"/>
    </source>
</evidence>
<evidence type="ECO:0000256" key="4">
    <source>
        <dbReference type="ARBA" id="ARBA00022598"/>
    </source>
</evidence>
<dbReference type="Pfam" id="PF19269">
    <property type="entry name" value="Anticodon_2"/>
    <property type="match status" value="1"/>
</dbReference>
<evidence type="ECO:0000313" key="15">
    <source>
        <dbReference type="Proteomes" id="UP000183365"/>
    </source>
</evidence>
<dbReference type="Gene3D" id="1.10.10.350">
    <property type="match status" value="1"/>
</dbReference>
<keyword evidence="8 11" id="KW-0030">Aminoacyl-tRNA synthetase</keyword>
<dbReference type="Gene3D" id="3.40.50.620">
    <property type="entry name" value="HUPs"/>
    <property type="match status" value="1"/>
</dbReference>
<dbReference type="SUPFAM" id="SSF52374">
    <property type="entry name" value="Nucleotidylyl transferase"/>
    <property type="match status" value="1"/>
</dbReference>
<evidence type="ECO:0000256" key="1">
    <source>
        <dbReference type="ARBA" id="ARBA00004173"/>
    </source>
</evidence>
<evidence type="ECO:0000259" key="12">
    <source>
        <dbReference type="Pfam" id="PF00749"/>
    </source>
</evidence>
<dbReference type="PANTHER" id="PTHR43311">
    <property type="entry name" value="GLUTAMATE--TRNA LIGASE"/>
    <property type="match status" value="1"/>
</dbReference>
<dbReference type="AlphaFoldDB" id="A0A1L0CWA9"/>
<keyword evidence="7 11" id="KW-0648">Protein biosynthesis</keyword>
<comment type="subcellular location">
    <subcellularLocation>
        <location evidence="1">Mitochondrion</location>
    </subcellularLocation>
</comment>
<protein>
    <recommendedName>
        <fullName evidence="10">Glutamate--tRNA ligase, mitochondrial</fullName>
        <ecNumber evidence="3">6.1.1.17</ecNumber>
    </recommendedName>
    <alternativeName>
        <fullName evidence="9">Glutamyl-tRNA synthetase</fullName>
    </alternativeName>
</protein>
<dbReference type="EMBL" id="FQNF01000017">
    <property type="protein sequence ID" value="SGZ39095.1"/>
    <property type="molecule type" value="Genomic_DNA"/>
</dbReference>
<evidence type="ECO:0000256" key="9">
    <source>
        <dbReference type="ARBA" id="ARBA00030865"/>
    </source>
</evidence>
<feature type="domain" description="Aminoacyl-tRNA synthetase class I anticodon-binding" evidence="13">
    <location>
        <begin position="436"/>
        <end position="558"/>
    </location>
</feature>
<dbReference type="InterPro" id="IPR033910">
    <property type="entry name" value="GluRS_core"/>
</dbReference>
<dbReference type="GO" id="GO:0004818">
    <property type="term" value="F:glutamate-tRNA ligase activity"/>
    <property type="evidence" value="ECO:0007669"/>
    <property type="project" value="UniProtKB-EC"/>
</dbReference>
<feature type="domain" description="Glutamyl/glutaminyl-tRNA synthetase class Ib catalytic" evidence="12">
    <location>
        <begin position="74"/>
        <end position="397"/>
    </location>
</feature>
<dbReference type="InterPro" id="IPR020751">
    <property type="entry name" value="aa-tRNA-synth_I_codon-bd_sub2"/>
</dbReference>
<dbReference type="CDD" id="cd00808">
    <property type="entry name" value="GluRS_core"/>
    <property type="match status" value="1"/>
</dbReference>
<dbReference type="InterPro" id="IPR014729">
    <property type="entry name" value="Rossmann-like_a/b/a_fold"/>
</dbReference>
<keyword evidence="15" id="KW-1185">Reference proteome</keyword>
<dbReference type="InterPro" id="IPR020058">
    <property type="entry name" value="Glu/Gln-tRNA-synth_Ib_cat-dom"/>
</dbReference>
<proteinExistence type="inferred from homology"/>
<dbReference type="HAMAP" id="MF_00022">
    <property type="entry name" value="Glu_tRNA_synth_type1"/>
    <property type="match status" value="1"/>
</dbReference>
<evidence type="ECO:0000256" key="2">
    <source>
        <dbReference type="ARBA" id="ARBA00007894"/>
    </source>
</evidence>
<comment type="similarity">
    <text evidence="2">Belongs to the class-I aminoacyl-tRNA synthetase family. Glutamate--tRNA ligase type 1 subfamily.</text>
</comment>
<dbReference type="GO" id="GO:0006424">
    <property type="term" value="P:glutamyl-tRNA aminoacylation"/>
    <property type="evidence" value="ECO:0007669"/>
    <property type="project" value="InterPro"/>
</dbReference>
<evidence type="ECO:0000256" key="11">
    <source>
        <dbReference type="RuleBase" id="RU363037"/>
    </source>
</evidence>
<dbReference type="VEuPathDB" id="FungiDB:HGUI_01295"/>
<dbReference type="FunFam" id="3.40.50.620:FF:000045">
    <property type="entry name" value="Glutamate--tRNA ligase, mitochondrial"/>
    <property type="match status" value="1"/>
</dbReference>
<sequence length="563" mass="65271">MLLGKTGYSNLRLKIVIKVSIRPYCKKHNLNIFKKGPSSNFNKIVSSAQGKNKIKVKKESSSEIIDKHPKTPAVTRFAPSPTGFLHLGSLRTALYNYLLAKNTNGKFILRLEDTDQTRLVPGAEQNIYECLDWLEINPDYSPHIKQSESSISYKQSERRDIYDEYSKKILESGHGYKCFCTKDRLESLLQSSMKMIPRSSVSYDRHCLHLSKEEISQKEENGEKYVVRLKSPDKYPIIKDEILGEINHQLTYNLAERRYDDPVLVKSDGLPTYHFANVVDDHLMNVTHVIRGEEWVTSTMRHLYLYEVMGWEAPKYLHLPLLGTTEGTKLSKRKNDSSIWAMKKQGYLPEALINYVAAYGWSIPKREDGTSIYTLEELVPLFNVNKLTKGFVKVIPELLEHMNKQHLLRLLKNESGILKLANMIINDDDTPQYMKTDITKIQHILRHVGSTMDNWKEFPQRYSYCYLEPNYENEDCKKFLSSNSRDSVLKIMEYTINHEDLINDKKIVKTIQKDFDMKSPKMIYETLRYSLTGFRIGSSILDIITVLGKDECLKRIKASMKHV</sequence>
<evidence type="ECO:0000256" key="10">
    <source>
        <dbReference type="ARBA" id="ARBA00072917"/>
    </source>
</evidence>
<dbReference type="InterPro" id="IPR049940">
    <property type="entry name" value="GluQ/Sye"/>
</dbReference>
<dbReference type="OrthoDB" id="428822at2759"/>
<dbReference type="GO" id="GO:0005524">
    <property type="term" value="F:ATP binding"/>
    <property type="evidence" value="ECO:0007669"/>
    <property type="project" value="UniProtKB-KW"/>
</dbReference>
<evidence type="ECO:0000256" key="6">
    <source>
        <dbReference type="ARBA" id="ARBA00022840"/>
    </source>
</evidence>
<organism evidence="14 15">
    <name type="scientific">Hanseniaspora guilliermondii</name>
    <dbReference type="NCBI Taxonomy" id="56406"/>
    <lineage>
        <taxon>Eukaryota</taxon>
        <taxon>Fungi</taxon>
        <taxon>Dikarya</taxon>
        <taxon>Ascomycota</taxon>
        <taxon>Saccharomycotina</taxon>
        <taxon>Saccharomycetes</taxon>
        <taxon>Saccharomycodales</taxon>
        <taxon>Saccharomycodaceae</taxon>
        <taxon>Hanseniaspora</taxon>
    </lineage>
</organism>
<dbReference type="GO" id="GO:0008270">
    <property type="term" value="F:zinc ion binding"/>
    <property type="evidence" value="ECO:0007669"/>
    <property type="project" value="InterPro"/>
</dbReference>
<keyword evidence="6 11" id="KW-0067">ATP-binding</keyword>
<dbReference type="NCBIfam" id="TIGR00464">
    <property type="entry name" value="gltX_bact"/>
    <property type="match status" value="1"/>
</dbReference>
<evidence type="ECO:0000256" key="3">
    <source>
        <dbReference type="ARBA" id="ARBA00012835"/>
    </source>
</evidence>
<dbReference type="InterPro" id="IPR008925">
    <property type="entry name" value="aa_tRNA-synth_I_cd-bd_sf"/>
</dbReference>
<name>A0A1L0CWA9_9ASCO</name>
<evidence type="ECO:0000259" key="13">
    <source>
        <dbReference type="Pfam" id="PF19269"/>
    </source>
</evidence>
<keyword evidence="5 11" id="KW-0547">Nucleotide-binding</keyword>
<reference evidence="15" key="1">
    <citation type="submission" date="2016-11" db="EMBL/GenBank/DDBJ databases">
        <authorList>
            <person name="Guldener U."/>
        </authorList>
    </citation>
    <scope>NUCLEOTIDE SEQUENCE [LARGE SCALE GENOMIC DNA]</scope>
</reference>
<dbReference type="SUPFAM" id="SSF48163">
    <property type="entry name" value="An anticodon-binding domain of class I aminoacyl-tRNA synthetases"/>
    <property type="match status" value="1"/>
</dbReference>
<accession>A0A1L0CWA9</accession>
<dbReference type="EC" id="6.1.1.17" evidence="3"/>
<evidence type="ECO:0000256" key="7">
    <source>
        <dbReference type="ARBA" id="ARBA00022917"/>
    </source>
</evidence>
<dbReference type="InterPro" id="IPR004527">
    <property type="entry name" value="Glu-tRNA-ligase_bac/mito"/>
</dbReference>
<evidence type="ECO:0000256" key="8">
    <source>
        <dbReference type="ARBA" id="ARBA00023146"/>
    </source>
</evidence>
<dbReference type="GO" id="GO:0005739">
    <property type="term" value="C:mitochondrion"/>
    <property type="evidence" value="ECO:0007669"/>
    <property type="project" value="UniProtKB-SubCell"/>
</dbReference>
<gene>
    <name evidence="14" type="ORF">HGUI_01295</name>
</gene>
<dbReference type="GO" id="GO:0000049">
    <property type="term" value="F:tRNA binding"/>
    <property type="evidence" value="ECO:0007669"/>
    <property type="project" value="InterPro"/>
</dbReference>